<evidence type="ECO:0000256" key="1">
    <source>
        <dbReference type="SAM" id="Phobius"/>
    </source>
</evidence>
<organism evidence="2">
    <name type="scientific">viral metagenome</name>
    <dbReference type="NCBI Taxonomy" id="1070528"/>
    <lineage>
        <taxon>unclassified sequences</taxon>
        <taxon>metagenomes</taxon>
        <taxon>organismal metagenomes</taxon>
    </lineage>
</organism>
<proteinExistence type="predicted"/>
<keyword evidence="1" id="KW-1133">Transmembrane helix</keyword>
<accession>A0A6C0H594</accession>
<feature type="transmembrane region" description="Helical" evidence="1">
    <location>
        <begin position="42"/>
        <end position="60"/>
    </location>
</feature>
<evidence type="ECO:0000313" key="2">
    <source>
        <dbReference type="EMBL" id="QHT75550.1"/>
    </source>
</evidence>
<feature type="transmembrane region" description="Helical" evidence="1">
    <location>
        <begin position="12"/>
        <end position="36"/>
    </location>
</feature>
<reference evidence="2" key="1">
    <citation type="journal article" date="2020" name="Nature">
        <title>Giant virus diversity and host interactions through global metagenomics.</title>
        <authorList>
            <person name="Schulz F."/>
            <person name="Roux S."/>
            <person name="Paez-Espino D."/>
            <person name="Jungbluth S."/>
            <person name="Walsh D.A."/>
            <person name="Denef V.J."/>
            <person name="McMahon K.D."/>
            <person name="Konstantinidis K.T."/>
            <person name="Eloe-Fadrosh E.A."/>
            <person name="Kyrpides N.C."/>
            <person name="Woyke T."/>
        </authorList>
    </citation>
    <scope>NUCLEOTIDE SEQUENCE</scope>
    <source>
        <strain evidence="2">GVMAG-M-3300023179-71</strain>
    </source>
</reference>
<protein>
    <submittedName>
        <fullName evidence="2">Uncharacterized protein</fullName>
    </submittedName>
</protein>
<keyword evidence="1" id="KW-0472">Membrane</keyword>
<name>A0A6C0H594_9ZZZZ</name>
<keyword evidence="1" id="KW-0812">Transmembrane</keyword>
<dbReference type="AlphaFoldDB" id="A0A6C0H594"/>
<sequence length="70" mass="8357">MNIQRSKIKEKANYFMLIYFILIIIILLFMIFTEFIKNNKMIYVTTLIHCHGFILGMIIGTEMSYKSIMN</sequence>
<dbReference type="EMBL" id="MN739879">
    <property type="protein sequence ID" value="QHT75550.1"/>
    <property type="molecule type" value="Genomic_DNA"/>
</dbReference>